<comment type="caution">
    <text evidence="2">The sequence shown here is derived from an EMBL/GenBank/DDBJ whole genome shotgun (WGS) entry which is preliminary data.</text>
</comment>
<name>A0A9W4PJR6_9BACI</name>
<dbReference type="AlphaFoldDB" id="A0A9W4PJR6"/>
<protein>
    <recommendedName>
        <fullName evidence="1">HTH-like domain-containing protein</fullName>
    </recommendedName>
</protein>
<evidence type="ECO:0000313" key="2">
    <source>
        <dbReference type="EMBL" id="CAH0316328.1"/>
    </source>
</evidence>
<dbReference type="RefSeq" id="WP_355484092.1">
    <property type="nucleotide sequence ID" value="NZ_CAKKMG010000167.1"/>
</dbReference>
<dbReference type="Pfam" id="PF13276">
    <property type="entry name" value="HTH_21"/>
    <property type="match status" value="1"/>
</dbReference>
<dbReference type="EMBL" id="CAKKMG010000167">
    <property type="protein sequence ID" value="CAH0316328.1"/>
    <property type="molecule type" value="Genomic_DNA"/>
</dbReference>
<reference evidence="2" key="1">
    <citation type="submission" date="2021-11" db="EMBL/GenBank/DDBJ databases">
        <authorList>
            <person name="Bulgarelli D."/>
        </authorList>
    </citation>
    <scope>NUCLEOTIDE SEQUENCE</scope>
    <source>
        <strain evidence="2">Bi133</strain>
    </source>
</reference>
<accession>A0A9W4PJR6</accession>
<gene>
    <name evidence="2" type="ORF">SRABI133_05156</name>
</gene>
<organism evidence="2 3">
    <name type="scientific">Peribacillus simplex</name>
    <dbReference type="NCBI Taxonomy" id="1478"/>
    <lineage>
        <taxon>Bacteria</taxon>
        <taxon>Bacillati</taxon>
        <taxon>Bacillota</taxon>
        <taxon>Bacilli</taxon>
        <taxon>Bacillales</taxon>
        <taxon>Bacillaceae</taxon>
        <taxon>Peribacillus</taxon>
    </lineage>
</organism>
<feature type="domain" description="HTH-like" evidence="1">
    <location>
        <begin position="21"/>
        <end position="72"/>
    </location>
</feature>
<sequence>MARSTYYYWINAFGREDKYTEIKSLIKEIFHTHKGRYRYRRITLELRNRGARINHKTVLRLMNELGLKSLVRFKQELEEYIHYYNHQRIKVKLKHTKISSADQGIGPHYYFLYSRNEE</sequence>
<dbReference type="Proteomes" id="UP000789326">
    <property type="component" value="Unassembled WGS sequence"/>
</dbReference>
<dbReference type="InterPro" id="IPR025948">
    <property type="entry name" value="HTH-like_dom"/>
</dbReference>
<dbReference type="InterPro" id="IPR050900">
    <property type="entry name" value="Transposase_IS3/IS150/IS904"/>
</dbReference>
<proteinExistence type="predicted"/>
<dbReference type="PANTHER" id="PTHR46889">
    <property type="entry name" value="TRANSPOSASE INSF FOR INSERTION SEQUENCE IS3B-RELATED"/>
    <property type="match status" value="1"/>
</dbReference>
<dbReference type="GO" id="GO:0015074">
    <property type="term" value="P:DNA integration"/>
    <property type="evidence" value="ECO:0007669"/>
    <property type="project" value="InterPro"/>
</dbReference>
<evidence type="ECO:0000313" key="3">
    <source>
        <dbReference type="Proteomes" id="UP000789326"/>
    </source>
</evidence>
<dbReference type="PANTHER" id="PTHR46889:SF4">
    <property type="entry name" value="TRANSPOSASE INSO FOR INSERTION SEQUENCE ELEMENT IS911B-RELATED"/>
    <property type="match status" value="1"/>
</dbReference>
<evidence type="ECO:0000259" key="1">
    <source>
        <dbReference type="Pfam" id="PF13276"/>
    </source>
</evidence>